<evidence type="ECO:0000256" key="2">
    <source>
        <dbReference type="ARBA" id="ARBA00022737"/>
    </source>
</evidence>
<evidence type="ECO:0000313" key="4">
    <source>
        <dbReference type="EMBL" id="TQE12699.1"/>
    </source>
</evidence>
<protein>
    <recommendedName>
        <fullName evidence="3">C-JID domain-containing protein</fullName>
    </recommendedName>
</protein>
<evidence type="ECO:0000259" key="3">
    <source>
        <dbReference type="Pfam" id="PF20160"/>
    </source>
</evidence>
<dbReference type="AlphaFoldDB" id="A0A540NNU5"/>
<evidence type="ECO:0000313" key="5">
    <source>
        <dbReference type="Proteomes" id="UP000315295"/>
    </source>
</evidence>
<keyword evidence="5" id="KW-1185">Reference proteome</keyword>
<dbReference type="InterPro" id="IPR045344">
    <property type="entry name" value="C-JID"/>
</dbReference>
<evidence type="ECO:0000256" key="1">
    <source>
        <dbReference type="ARBA" id="ARBA00022614"/>
    </source>
</evidence>
<keyword evidence="1" id="KW-0433">Leucine-rich repeat</keyword>
<proteinExistence type="predicted"/>
<dbReference type="Pfam" id="PF20160">
    <property type="entry name" value="C-JID"/>
    <property type="match status" value="1"/>
</dbReference>
<dbReference type="EMBL" id="VIEB01000017">
    <property type="protein sequence ID" value="TQE12699.1"/>
    <property type="molecule type" value="Genomic_DNA"/>
</dbReference>
<accession>A0A540NNU5</accession>
<comment type="caution">
    <text evidence="4">The sequence shown here is derived from an EMBL/GenBank/DDBJ whole genome shotgun (WGS) entry which is preliminary data.</text>
</comment>
<keyword evidence="2" id="KW-0677">Repeat</keyword>
<organism evidence="4 5">
    <name type="scientific">Malus baccata</name>
    <name type="common">Siberian crab apple</name>
    <name type="synonym">Pyrus baccata</name>
    <dbReference type="NCBI Taxonomy" id="106549"/>
    <lineage>
        <taxon>Eukaryota</taxon>
        <taxon>Viridiplantae</taxon>
        <taxon>Streptophyta</taxon>
        <taxon>Embryophyta</taxon>
        <taxon>Tracheophyta</taxon>
        <taxon>Spermatophyta</taxon>
        <taxon>Magnoliopsida</taxon>
        <taxon>eudicotyledons</taxon>
        <taxon>Gunneridae</taxon>
        <taxon>Pentapetalae</taxon>
        <taxon>rosids</taxon>
        <taxon>fabids</taxon>
        <taxon>Rosales</taxon>
        <taxon>Rosaceae</taxon>
        <taxon>Amygdaloideae</taxon>
        <taxon>Maleae</taxon>
        <taxon>Malus</taxon>
    </lineage>
</organism>
<feature type="domain" description="C-JID" evidence="3">
    <location>
        <begin position="79"/>
        <end position="164"/>
    </location>
</feature>
<sequence>MSICQLSKLEYLGVSSCKSLPTLIGELPSTISCVEAYNCDALESACVDMIILFANCFKQVEKQVCTSTRFPGLGCKFLVPGSQIPECFNHKSVGFSISVELHPGWSTDHKLKGFAVCGVFGFKQMDISDIKLIINGKACLMAQEGHDIFLRGHLFFFFLPRHEFFTGNEWQNVSELGFSFERFVPIEDSVGCVYYTRKM</sequence>
<reference evidence="4 5" key="1">
    <citation type="journal article" date="2019" name="G3 (Bethesda)">
        <title>Sequencing of a Wild Apple (Malus baccata) Genome Unravels the Differences Between Cultivated and Wild Apple Species Regarding Disease Resistance and Cold Tolerance.</title>
        <authorList>
            <person name="Chen X."/>
        </authorList>
    </citation>
    <scope>NUCLEOTIDE SEQUENCE [LARGE SCALE GENOMIC DNA]</scope>
    <source>
        <strain evidence="5">cv. Shandingzi</strain>
        <tissue evidence="4">Leaves</tissue>
    </source>
</reference>
<dbReference type="Proteomes" id="UP000315295">
    <property type="component" value="Unassembled WGS sequence"/>
</dbReference>
<gene>
    <name evidence="4" type="ORF">C1H46_001719</name>
</gene>
<name>A0A540NNU5_MALBA</name>